<evidence type="ECO:0000256" key="1">
    <source>
        <dbReference type="ARBA" id="ARBA00022679"/>
    </source>
</evidence>
<dbReference type="EMBL" id="JADEWZ010000020">
    <property type="protein sequence ID" value="MBE9117045.1"/>
    <property type="molecule type" value="Genomic_DNA"/>
</dbReference>
<dbReference type="Proteomes" id="UP000654482">
    <property type="component" value="Unassembled WGS sequence"/>
</dbReference>
<name>A0A8J7JBW0_9CYAN</name>
<dbReference type="InterPro" id="IPR027417">
    <property type="entry name" value="P-loop_NTPase"/>
</dbReference>
<organism evidence="2 3">
    <name type="scientific">Lusitaniella coriacea LEGE 07157</name>
    <dbReference type="NCBI Taxonomy" id="945747"/>
    <lineage>
        <taxon>Bacteria</taxon>
        <taxon>Bacillati</taxon>
        <taxon>Cyanobacteriota</taxon>
        <taxon>Cyanophyceae</taxon>
        <taxon>Spirulinales</taxon>
        <taxon>Lusitaniellaceae</taxon>
        <taxon>Lusitaniella</taxon>
    </lineage>
</organism>
<proteinExistence type="predicted"/>
<dbReference type="AlphaFoldDB" id="A0A8J7JBW0"/>
<dbReference type="Pfam" id="PF13469">
    <property type="entry name" value="Sulfotransfer_3"/>
    <property type="match status" value="1"/>
</dbReference>
<dbReference type="PANTHER" id="PTHR10605">
    <property type="entry name" value="HEPARAN SULFATE SULFOTRANSFERASE"/>
    <property type="match status" value="1"/>
</dbReference>
<sequence length="299" mass="34849">MKSPNFLIVGVQKAGTTSIYRYLKQHPQVYLSPVKETNFLEKDWEQRIADGNSENSTKINTFEQYCQLFSGVEDEIALGEASPNYLFHYKTAIERIKRYVPDAKLIAVLRNPTERAHSDHLMHIRDAIGSPKVKSLSEQVKFSAHKSFILRKGFYAQQLKHFYEQFDREKIRVYLYEDLCKDSISFMQEMYRFIGVDDTLKPDTSRRAQTAQVPKNQSINRMLRKQNPLRTAVASTLKVFLPEEKRQAIRQSLINLNSADKSHGALSQEERALLVDLYREDILELQELIDRDLSDWLKV</sequence>
<dbReference type="RefSeq" id="WP_194030138.1">
    <property type="nucleotide sequence ID" value="NZ_JADEWZ010000020.1"/>
</dbReference>
<keyword evidence="3" id="KW-1185">Reference proteome</keyword>
<protein>
    <submittedName>
        <fullName evidence="2">Sulfotransferase</fullName>
    </submittedName>
</protein>
<evidence type="ECO:0000313" key="3">
    <source>
        <dbReference type="Proteomes" id="UP000654482"/>
    </source>
</evidence>
<gene>
    <name evidence="2" type="ORF">IQ249_14180</name>
</gene>
<reference evidence="2" key="1">
    <citation type="submission" date="2020-10" db="EMBL/GenBank/DDBJ databases">
        <authorList>
            <person name="Castelo-Branco R."/>
            <person name="Eusebio N."/>
            <person name="Adriana R."/>
            <person name="Vieira A."/>
            <person name="Brugerolle De Fraissinette N."/>
            <person name="Rezende De Castro R."/>
            <person name="Schneider M.P."/>
            <person name="Vasconcelos V."/>
            <person name="Leao P.N."/>
        </authorList>
    </citation>
    <scope>NUCLEOTIDE SEQUENCE</scope>
    <source>
        <strain evidence="2">LEGE 07157</strain>
    </source>
</reference>
<comment type="caution">
    <text evidence="2">The sequence shown here is derived from an EMBL/GenBank/DDBJ whole genome shotgun (WGS) entry which is preliminary data.</text>
</comment>
<dbReference type="SUPFAM" id="SSF52540">
    <property type="entry name" value="P-loop containing nucleoside triphosphate hydrolases"/>
    <property type="match status" value="1"/>
</dbReference>
<dbReference type="InterPro" id="IPR037359">
    <property type="entry name" value="NST/OST"/>
</dbReference>
<dbReference type="GO" id="GO:0008146">
    <property type="term" value="F:sulfotransferase activity"/>
    <property type="evidence" value="ECO:0007669"/>
    <property type="project" value="InterPro"/>
</dbReference>
<evidence type="ECO:0000313" key="2">
    <source>
        <dbReference type="EMBL" id="MBE9117045.1"/>
    </source>
</evidence>
<accession>A0A8J7JBW0</accession>
<keyword evidence="1" id="KW-0808">Transferase</keyword>
<dbReference type="PANTHER" id="PTHR10605:SF56">
    <property type="entry name" value="BIFUNCTIONAL HEPARAN SULFATE N-DEACETYLASE_N-SULFOTRANSFERASE"/>
    <property type="match status" value="1"/>
</dbReference>
<dbReference type="Gene3D" id="3.40.50.300">
    <property type="entry name" value="P-loop containing nucleotide triphosphate hydrolases"/>
    <property type="match status" value="1"/>
</dbReference>